<gene>
    <name evidence="2" type="ORF">K227x_18500</name>
</gene>
<feature type="compositionally biased region" description="Basic and acidic residues" evidence="1">
    <location>
        <begin position="17"/>
        <end position="31"/>
    </location>
</feature>
<dbReference type="EMBL" id="CP036525">
    <property type="protein sequence ID" value="QDT03466.1"/>
    <property type="molecule type" value="Genomic_DNA"/>
</dbReference>
<organism evidence="2 3">
    <name type="scientific">Rubripirellula lacrimiformis</name>
    <dbReference type="NCBI Taxonomy" id="1930273"/>
    <lineage>
        <taxon>Bacteria</taxon>
        <taxon>Pseudomonadati</taxon>
        <taxon>Planctomycetota</taxon>
        <taxon>Planctomycetia</taxon>
        <taxon>Pirellulales</taxon>
        <taxon>Pirellulaceae</taxon>
        <taxon>Rubripirellula</taxon>
    </lineage>
</organism>
<proteinExistence type="predicted"/>
<accession>A0A517N8J7</accession>
<keyword evidence="3" id="KW-1185">Reference proteome</keyword>
<reference evidence="2 3" key="1">
    <citation type="submission" date="2019-02" db="EMBL/GenBank/DDBJ databases">
        <title>Deep-cultivation of Planctomycetes and their phenomic and genomic characterization uncovers novel biology.</title>
        <authorList>
            <person name="Wiegand S."/>
            <person name="Jogler M."/>
            <person name="Boedeker C."/>
            <person name="Pinto D."/>
            <person name="Vollmers J."/>
            <person name="Rivas-Marin E."/>
            <person name="Kohn T."/>
            <person name="Peeters S.H."/>
            <person name="Heuer A."/>
            <person name="Rast P."/>
            <person name="Oberbeckmann S."/>
            <person name="Bunk B."/>
            <person name="Jeske O."/>
            <person name="Meyerdierks A."/>
            <person name="Storesund J.E."/>
            <person name="Kallscheuer N."/>
            <person name="Luecker S."/>
            <person name="Lage O.M."/>
            <person name="Pohl T."/>
            <person name="Merkel B.J."/>
            <person name="Hornburger P."/>
            <person name="Mueller R.-W."/>
            <person name="Bruemmer F."/>
            <person name="Labrenz M."/>
            <person name="Spormann A.M."/>
            <person name="Op den Camp H."/>
            <person name="Overmann J."/>
            <person name="Amann R."/>
            <person name="Jetten M.S.M."/>
            <person name="Mascher T."/>
            <person name="Medema M.H."/>
            <person name="Devos D.P."/>
            <person name="Kaster A.-K."/>
            <person name="Ovreas L."/>
            <person name="Rohde M."/>
            <person name="Galperin M.Y."/>
            <person name="Jogler C."/>
        </authorList>
    </citation>
    <scope>NUCLEOTIDE SEQUENCE [LARGE SCALE GENOMIC DNA]</scope>
    <source>
        <strain evidence="2 3">K22_7</strain>
    </source>
</reference>
<evidence type="ECO:0000256" key="1">
    <source>
        <dbReference type="SAM" id="MobiDB-lite"/>
    </source>
</evidence>
<dbReference type="Proteomes" id="UP000318538">
    <property type="component" value="Chromosome"/>
</dbReference>
<name>A0A517N8J7_9BACT</name>
<protein>
    <submittedName>
        <fullName evidence="2">Uncharacterized protein</fullName>
    </submittedName>
</protein>
<dbReference type="KEGG" id="rlc:K227x_18500"/>
<evidence type="ECO:0000313" key="2">
    <source>
        <dbReference type="EMBL" id="QDT03466.1"/>
    </source>
</evidence>
<evidence type="ECO:0000313" key="3">
    <source>
        <dbReference type="Proteomes" id="UP000318538"/>
    </source>
</evidence>
<feature type="region of interest" description="Disordered" evidence="1">
    <location>
        <begin position="1"/>
        <end position="31"/>
    </location>
</feature>
<sequence>MPAAQSFNRVGNAPRAPDVKRAARWSRGETKVNDGRRAVMPAAQSFNRVGIAPRASAPKRAARWARG</sequence>
<dbReference type="AlphaFoldDB" id="A0A517N8J7"/>